<comment type="caution">
    <text evidence="1">The sequence shown here is derived from an EMBL/GenBank/DDBJ whole genome shotgun (WGS) entry which is preliminary data.</text>
</comment>
<reference evidence="2" key="1">
    <citation type="submission" date="2023-07" db="EMBL/GenBank/DDBJ databases">
        <title>Dyadobacter sp. nov 'subterranea' isolated from contaminted grondwater.</title>
        <authorList>
            <person name="Szabo I."/>
            <person name="Al-Omari J."/>
            <person name="Szerdahelyi S.G."/>
            <person name="Rado J."/>
        </authorList>
    </citation>
    <scope>NUCLEOTIDE SEQUENCE [LARGE SCALE GENOMIC DNA]</scope>
    <source>
        <strain evidence="2">UP-52</strain>
    </source>
</reference>
<dbReference type="RefSeq" id="WP_194124429.1">
    <property type="nucleotide sequence ID" value="NZ_JACYGY010000002.1"/>
</dbReference>
<dbReference type="EMBL" id="JACYGY010000002">
    <property type="protein sequence ID" value="MBE9466184.1"/>
    <property type="molecule type" value="Genomic_DNA"/>
</dbReference>
<keyword evidence="2" id="KW-1185">Reference proteome</keyword>
<evidence type="ECO:0000313" key="1">
    <source>
        <dbReference type="EMBL" id="MBE9466184.1"/>
    </source>
</evidence>
<accession>A0ABR9WKZ8</accession>
<proteinExistence type="predicted"/>
<dbReference type="Proteomes" id="UP000634134">
    <property type="component" value="Unassembled WGS sequence"/>
</dbReference>
<organism evidence="1 2">
    <name type="scientific">Dyadobacter subterraneus</name>
    <dbReference type="NCBI Taxonomy" id="2773304"/>
    <lineage>
        <taxon>Bacteria</taxon>
        <taxon>Pseudomonadati</taxon>
        <taxon>Bacteroidota</taxon>
        <taxon>Cytophagia</taxon>
        <taxon>Cytophagales</taxon>
        <taxon>Spirosomataceae</taxon>
        <taxon>Dyadobacter</taxon>
    </lineage>
</organism>
<protein>
    <submittedName>
        <fullName evidence="1">Uncharacterized protein</fullName>
    </submittedName>
</protein>
<evidence type="ECO:0000313" key="2">
    <source>
        <dbReference type="Proteomes" id="UP000634134"/>
    </source>
</evidence>
<name>A0ABR9WKZ8_9BACT</name>
<sequence length="73" mass="8409">MPDFDFKRFHIRSMNAASGEERAAINQELKDLYASLSEEDKTVFNEQLQKFLISETARVKSDYESIHGLNSPN</sequence>
<gene>
    <name evidence="1" type="ORF">IEE83_30320</name>
</gene>